<dbReference type="PANTHER" id="PTHR46148">
    <property type="entry name" value="CHROMO DOMAIN-CONTAINING PROTEIN"/>
    <property type="match status" value="1"/>
</dbReference>
<name>A0A6N2AFT3_SOLCI</name>
<feature type="domain" description="Tf2-1-like SH3-like" evidence="1">
    <location>
        <begin position="3"/>
        <end position="52"/>
    </location>
</feature>
<accession>A0A6N2AFT3</accession>
<gene>
    <name evidence="2" type="ORF">EJD97_018133</name>
</gene>
<evidence type="ECO:0000259" key="1">
    <source>
        <dbReference type="Pfam" id="PF24626"/>
    </source>
</evidence>
<dbReference type="SUPFAM" id="SSF54160">
    <property type="entry name" value="Chromo domain-like"/>
    <property type="match status" value="1"/>
</dbReference>
<dbReference type="InterPro" id="IPR056924">
    <property type="entry name" value="SH3_Tf2-1"/>
</dbReference>
<dbReference type="PANTHER" id="PTHR46148:SF60">
    <property type="entry name" value="CHROMO DOMAIN-CONTAINING PROTEIN"/>
    <property type="match status" value="1"/>
</dbReference>
<dbReference type="EMBL" id="RXGB01048903">
    <property type="protein sequence ID" value="TMW80579.1"/>
    <property type="molecule type" value="Genomic_DNA"/>
</dbReference>
<dbReference type="AlphaFoldDB" id="A0A6N2AFT3"/>
<feature type="non-terminal residue" evidence="2">
    <location>
        <position position="1"/>
    </location>
</feature>
<dbReference type="Pfam" id="PF24626">
    <property type="entry name" value="SH3_Tf2-1"/>
    <property type="match status" value="1"/>
</dbReference>
<reference evidence="2" key="1">
    <citation type="submission" date="2019-05" db="EMBL/GenBank/DDBJ databases">
        <title>The de novo reference genome and transcriptome assemblies of the wild tomato species Solanum chilense.</title>
        <authorList>
            <person name="Stam R."/>
            <person name="Nosenko T."/>
            <person name="Hoerger A.C."/>
            <person name="Stephan W."/>
            <person name="Seidel M.A."/>
            <person name="Kuhn J.M.M."/>
            <person name="Haberer G."/>
            <person name="Tellier A."/>
        </authorList>
    </citation>
    <scope>NUCLEOTIDE SEQUENCE</scope>
    <source>
        <tissue evidence="2">Mature leaves</tissue>
    </source>
</reference>
<protein>
    <recommendedName>
        <fullName evidence="1">Tf2-1-like SH3-like domain-containing protein</fullName>
    </recommendedName>
</protein>
<sequence length="147" mass="16952">TFLLKLSPMKGVMRFGKRGKLSPRYIGPFEVLKRVGEVAYKLALPPGLSVVHPEPVVILDREIRRLRSKEISSIKVQWKNRPVEESTWEKEADMEERYHTCLQIQVLLFAHVFLLVIVRGRTMGKLESHDGPSWARRTVKGVSFQNT</sequence>
<dbReference type="InterPro" id="IPR016197">
    <property type="entry name" value="Chromo-like_dom_sf"/>
</dbReference>
<proteinExistence type="predicted"/>
<organism evidence="2">
    <name type="scientific">Solanum chilense</name>
    <name type="common">Tomato</name>
    <name type="synonym">Lycopersicon chilense</name>
    <dbReference type="NCBI Taxonomy" id="4083"/>
    <lineage>
        <taxon>Eukaryota</taxon>
        <taxon>Viridiplantae</taxon>
        <taxon>Streptophyta</taxon>
        <taxon>Embryophyta</taxon>
        <taxon>Tracheophyta</taxon>
        <taxon>Spermatophyta</taxon>
        <taxon>Magnoliopsida</taxon>
        <taxon>eudicotyledons</taxon>
        <taxon>Gunneridae</taxon>
        <taxon>Pentapetalae</taxon>
        <taxon>asterids</taxon>
        <taxon>lamiids</taxon>
        <taxon>Solanales</taxon>
        <taxon>Solanaceae</taxon>
        <taxon>Solanoideae</taxon>
        <taxon>Solaneae</taxon>
        <taxon>Solanum</taxon>
        <taxon>Solanum subgen. Lycopersicon</taxon>
    </lineage>
</organism>
<evidence type="ECO:0000313" key="2">
    <source>
        <dbReference type="EMBL" id="TMW80579.1"/>
    </source>
</evidence>
<comment type="caution">
    <text evidence="2">The sequence shown here is derived from an EMBL/GenBank/DDBJ whole genome shotgun (WGS) entry which is preliminary data.</text>
</comment>